<feature type="domain" description="Nucleotidyl transferase" evidence="14">
    <location>
        <begin position="6"/>
        <end position="233"/>
    </location>
</feature>
<evidence type="ECO:0000256" key="1">
    <source>
        <dbReference type="ARBA" id="ARBA00005166"/>
    </source>
</evidence>
<dbReference type="Gene3D" id="2.160.10.10">
    <property type="entry name" value="Hexapeptide repeat proteins"/>
    <property type="match status" value="1"/>
</dbReference>
<dbReference type="Gene3D" id="3.90.550.10">
    <property type="entry name" value="Spore Coat Polysaccharide Biosynthesis Protein SpsA, Chain A"/>
    <property type="match status" value="1"/>
</dbReference>
<comment type="catalytic activity">
    <reaction evidence="13">
        <text>N-acetyl-alpha-D-glucosamine 1-phosphate + UTP + H(+) = UDP-N-acetyl-alpha-D-glucosamine + diphosphate</text>
        <dbReference type="Rhea" id="RHEA:13509"/>
        <dbReference type="ChEBI" id="CHEBI:15378"/>
        <dbReference type="ChEBI" id="CHEBI:33019"/>
        <dbReference type="ChEBI" id="CHEBI:46398"/>
        <dbReference type="ChEBI" id="CHEBI:57705"/>
        <dbReference type="ChEBI" id="CHEBI:57776"/>
        <dbReference type="EC" id="2.7.7.23"/>
    </reaction>
</comment>
<dbReference type="STRING" id="767519.SAMN05216559_0738"/>
<evidence type="ECO:0000256" key="13">
    <source>
        <dbReference type="ARBA" id="ARBA00048493"/>
    </source>
</evidence>
<evidence type="ECO:0000256" key="7">
    <source>
        <dbReference type="ARBA" id="ARBA00013414"/>
    </source>
</evidence>
<dbReference type="AlphaFoldDB" id="A0A1I6KFP9"/>
<evidence type="ECO:0000256" key="11">
    <source>
        <dbReference type="ARBA" id="ARBA00023315"/>
    </source>
</evidence>
<dbReference type="SUPFAM" id="SSF53448">
    <property type="entry name" value="Nucleotide-diphospho-sugar transferases"/>
    <property type="match status" value="1"/>
</dbReference>
<dbReference type="CDD" id="cd04181">
    <property type="entry name" value="NTP_transferase"/>
    <property type="match status" value="1"/>
</dbReference>
<dbReference type="Pfam" id="PF00483">
    <property type="entry name" value="NTP_transferase"/>
    <property type="match status" value="1"/>
</dbReference>
<dbReference type="RefSeq" id="WP_089813982.1">
    <property type="nucleotide sequence ID" value="NZ_FOZK01000001.1"/>
</dbReference>
<accession>A0A1I6KFP9</accession>
<feature type="domain" description="Mannose-1-phosphate guanyltransferase C-terminal" evidence="15">
    <location>
        <begin position="263"/>
        <end position="378"/>
    </location>
</feature>
<evidence type="ECO:0000313" key="16">
    <source>
        <dbReference type="EMBL" id="SFR90065.1"/>
    </source>
</evidence>
<dbReference type="InterPro" id="IPR005835">
    <property type="entry name" value="NTP_transferase_dom"/>
</dbReference>
<evidence type="ECO:0000256" key="9">
    <source>
        <dbReference type="ARBA" id="ARBA00022695"/>
    </source>
</evidence>
<dbReference type="GO" id="GO:0003977">
    <property type="term" value="F:UDP-N-acetylglucosamine diphosphorylase activity"/>
    <property type="evidence" value="ECO:0007669"/>
    <property type="project" value="UniProtKB-EC"/>
</dbReference>
<keyword evidence="11" id="KW-0012">Acyltransferase</keyword>
<evidence type="ECO:0000256" key="5">
    <source>
        <dbReference type="ARBA" id="ARBA00012225"/>
    </source>
</evidence>
<evidence type="ECO:0000259" key="15">
    <source>
        <dbReference type="Pfam" id="PF25087"/>
    </source>
</evidence>
<dbReference type="InterPro" id="IPR029044">
    <property type="entry name" value="Nucleotide-diphossugar_trans"/>
</dbReference>
<keyword evidence="9" id="KW-0548">Nucleotidyltransferase</keyword>
<comment type="pathway">
    <text evidence="2">Nucleotide-sugar biosynthesis; UDP-N-acetyl-alpha-D-glucosamine biosynthesis; UDP-N-acetyl-alpha-D-glucosamine from N-acetyl-alpha-D-glucosamine 1-phosphate: step 1/1.</text>
</comment>
<evidence type="ECO:0000256" key="6">
    <source>
        <dbReference type="ARBA" id="ARBA00012457"/>
    </source>
</evidence>
<dbReference type="SUPFAM" id="SSF51161">
    <property type="entry name" value="Trimeric LpxA-like enzymes"/>
    <property type="match status" value="1"/>
</dbReference>
<name>A0A1I6KFP9_9EURY</name>
<organism evidence="16 17">
    <name type="scientific">Halomicrobium zhouii</name>
    <dbReference type="NCBI Taxonomy" id="767519"/>
    <lineage>
        <taxon>Archaea</taxon>
        <taxon>Methanobacteriati</taxon>
        <taxon>Methanobacteriota</taxon>
        <taxon>Stenosarchaea group</taxon>
        <taxon>Halobacteria</taxon>
        <taxon>Halobacteriales</taxon>
        <taxon>Haloarculaceae</taxon>
        <taxon>Halomicrobium</taxon>
    </lineage>
</organism>
<keyword evidence="8 16" id="KW-0808">Transferase</keyword>
<dbReference type="InterPro" id="IPR056729">
    <property type="entry name" value="GMPPB_C"/>
</dbReference>
<dbReference type="InterPro" id="IPR050065">
    <property type="entry name" value="GlmU-like"/>
</dbReference>
<dbReference type="PANTHER" id="PTHR43584">
    <property type="entry name" value="NUCLEOTIDYL TRANSFERASE"/>
    <property type="match status" value="1"/>
</dbReference>
<evidence type="ECO:0000313" key="17">
    <source>
        <dbReference type="Proteomes" id="UP000199062"/>
    </source>
</evidence>
<dbReference type="GO" id="GO:0019134">
    <property type="term" value="F:glucosamine-1-phosphate N-acetyltransferase activity"/>
    <property type="evidence" value="ECO:0007669"/>
    <property type="project" value="UniProtKB-EC"/>
</dbReference>
<evidence type="ECO:0000259" key="14">
    <source>
        <dbReference type="Pfam" id="PF00483"/>
    </source>
</evidence>
<dbReference type="Pfam" id="PF25087">
    <property type="entry name" value="GMPPB_C"/>
    <property type="match status" value="1"/>
</dbReference>
<proteinExistence type="inferred from homology"/>
<comment type="similarity">
    <text evidence="4">In the N-terminal section; belongs to the N-acetylglucosamine-1-phosphate uridyltransferase family.</text>
</comment>
<evidence type="ECO:0000256" key="4">
    <source>
        <dbReference type="ARBA" id="ARBA00007947"/>
    </source>
</evidence>
<protein>
    <recommendedName>
        <fullName evidence="7">Bifunctional protein GlmU</fullName>
        <ecNumber evidence="5">2.3.1.157</ecNumber>
        <ecNumber evidence="6">2.7.7.23</ecNumber>
    </recommendedName>
</protein>
<comment type="similarity">
    <text evidence="3">In the C-terminal section; belongs to the transferase hexapeptide repeat family.</text>
</comment>
<reference evidence="16 17" key="1">
    <citation type="submission" date="2016-10" db="EMBL/GenBank/DDBJ databases">
        <authorList>
            <person name="de Groot N.N."/>
        </authorList>
    </citation>
    <scope>NUCLEOTIDE SEQUENCE [LARGE SCALE GENOMIC DNA]</scope>
    <source>
        <strain evidence="16 17">CGMCC 1.10457</strain>
    </source>
</reference>
<evidence type="ECO:0000256" key="12">
    <source>
        <dbReference type="ARBA" id="ARBA00048247"/>
    </source>
</evidence>
<sequence>MSVRTAVVLAAGEGTRLRPMTRNRPKPMLPAANRPILEYVFDALIDAGISRIVAVVGYKRDRVKDYFGPTYRDVPISYVTQAKQLGSGHALLQARSVVDGPVLVVNGDRLIDGATVASVVDHFEEDQDTPALAVIERADAQRYGAVDLRDGDLVSIVEKPDSNQYRLINGGIYAFPESIFGAIDETPRSDGELALTDTIARLIERGRVRAIMTDGMWVDATYPWDLLAVAREVLARGRVVEDERADGVWVDDSATVHEDATLQGPVVVGPDCEVGPNAVVGSNTALGDNVTVGANATIRNSVLDVDARVDAGSTIIDAVVGQDTTLGANTTIPGGPADVQVGTDVYEDQRLGAVLADRVRARGNVSLSPGTLVGPKATLHSGVHAYGHVGEGVEVVR</sequence>
<dbReference type="PANTHER" id="PTHR43584:SF8">
    <property type="entry name" value="N-ACETYLMURAMATE ALPHA-1-PHOSPHATE URIDYLYLTRANSFERASE"/>
    <property type="match status" value="1"/>
</dbReference>
<dbReference type="EC" id="2.3.1.157" evidence="5"/>
<dbReference type="Proteomes" id="UP000199062">
    <property type="component" value="Unassembled WGS sequence"/>
</dbReference>
<evidence type="ECO:0000256" key="10">
    <source>
        <dbReference type="ARBA" id="ARBA00023268"/>
    </source>
</evidence>
<dbReference type="UniPathway" id="UPA00113">
    <property type="reaction ID" value="UER00532"/>
</dbReference>
<evidence type="ECO:0000256" key="8">
    <source>
        <dbReference type="ARBA" id="ARBA00022679"/>
    </source>
</evidence>
<comment type="catalytic activity">
    <reaction evidence="12">
        <text>alpha-D-glucosamine 1-phosphate + acetyl-CoA = N-acetyl-alpha-D-glucosamine 1-phosphate + CoA + H(+)</text>
        <dbReference type="Rhea" id="RHEA:13725"/>
        <dbReference type="ChEBI" id="CHEBI:15378"/>
        <dbReference type="ChEBI" id="CHEBI:57287"/>
        <dbReference type="ChEBI" id="CHEBI:57288"/>
        <dbReference type="ChEBI" id="CHEBI:57776"/>
        <dbReference type="ChEBI" id="CHEBI:58516"/>
        <dbReference type="EC" id="2.3.1.157"/>
    </reaction>
</comment>
<evidence type="ECO:0000256" key="3">
    <source>
        <dbReference type="ARBA" id="ARBA00007707"/>
    </source>
</evidence>
<dbReference type="EMBL" id="FOZK01000001">
    <property type="protein sequence ID" value="SFR90065.1"/>
    <property type="molecule type" value="Genomic_DNA"/>
</dbReference>
<dbReference type="InterPro" id="IPR011004">
    <property type="entry name" value="Trimer_LpxA-like_sf"/>
</dbReference>
<gene>
    <name evidence="16" type="ORF">SAMN05216559_0738</name>
</gene>
<dbReference type="NCBIfam" id="TIGR03992">
    <property type="entry name" value="Arch_glmU"/>
    <property type="match status" value="1"/>
</dbReference>
<dbReference type="OrthoDB" id="15372at2157"/>
<dbReference type="GO" id="GO:0006048">
    <property type="term" value="P:UDP-N-acetylglucosamine biosynthetic process"/>
    <property type="evidence" value="ECO:0007669"/>
    <property type="project" value="UniProtKB-UniPathway"/>
</dbReference>
<evidence type="ECO:0000256" key="2">
    <source>
        <dbReference type="ARBA" id="ARBA00005208"/>
    </source>
</evidence>
<keyword evidence="17" id="KW-1185">Reference proteome</keyword>
<comment type="pathway">
    <text evidence="1">Nucleotide-sugar biosynthesis; UDP-N-acetyl-alpha-D-glucosamine biosynthesis; N-acetyl-alpha-D-glucosamine 1-phosphate from alpha-D-glucosamine 6-phosphate (route II): step 2/2.</text>
</comment>
<keyword evidence="10" id="KW-0511">Multifunctional enzyme</keyword>
<dbReference type="EC" id="2.7.7.23" evidence="6"/>
<dbReference type="InterPro" id="IPR023915">
    <property type="entry name" value="Bifunctiontional_GlmU_arc-type"/>
</dbReference>